<name>A0A9P0YMJ1_CUSEU</name>
<organism evidence="1 2">
    <name type="scientific">Cuscuta europaea</name>
    <name type="common">European dodder</name>
    <dbReference type="NCBI Taxonomy" id="41803"/>
    <lineage>
        <taxon>Eukaryota</taxon>
        <taxon>Viridiplantae</taxon>
        <taxon>Streptophyta</taxon>
        <taxon>Embryophyta</taxon>
        <taxon>Tracheophyta</taxon>
        <taxon>Spermatophyta</taxon>
        <taxon>Magnoliopsida</taxon>
        <taxon>eudicotyledons</taxon>
        <taxon>Gunneridae</taxon>
        <taxon>Pentapetalae</taxon>
        <taxon>asterids</taxon>
        <taxon>lamiids</taxon>
        <taxon>Solanales</taxon>
        <taxon>Convolvulaceae</taxon>
        <taxon>Cuscuteae</taxon>
        <taxon>Cuscuta</taxon>
        <taxon>Cuscuta subgen. Cuscuta</taxon>
    </lineage>
</organism>
<gene>
    <name evidence="1" type="ORF">CEURO_LOCUS3147</name>
</gene>
<dbReference type="AlphaFoldDB" id="A0A9P0YMJ1"/>
<keyword evidence="2" id="KW-1185">Reference proteome</keyword>
<comment type="caution">
    <text evidence="1">The sequence shown here is derived from an EMBL/GenBank/DDBJ whole genome shotgun (WGS) entry which is preliminary data.</text>
</comment>
<proteinExistence type="predicted"/>
<dbReference type="EMBL" id="CAMAPE010000005">
    <property type="protein sequence ID" value="CAH9069316.1"/>
    <property type="molecule type" value="Genomic_DNA"/>
</dbReference>
<accession>A0A9P0YMJ1</accession>
<dbReference type="Proteomes" id="UP001152484">
    <property type="component" value="Unassembled WGS sequence"/>
</dbReference>
<dbReference type="OrthoDB" id="1706770at2759"/>
<protein>
    <submittedName>
        <fullName evidence="1">Uncharacterized protein</fullName>
    </submittedName>
</protein>
<reference evidence="1" key="1">
    <citation type="submission" date="2022-07" db="EMBL/GenBank/DDBJ databases">
        <authorList>
            <person name="Macas J."/>
            <person name="Novak P."/>
            <person name="Neumann P."/>
        </authorList>
    </citation>
    <scope>NUCLEOTIDE SEQUENCE</scope>
</reference>
<evidence type="ECO:0000313" key="1">
    <source>
        <dbReference type="EMBL" id="CAH9069316.1"/>
    </source>
</evidence>
<sequence>MNCAKYFFNFKNVIKLDDLVKPGVIIAPRFLCIIELKRYIVRKHCDLKYKDWRFVLESIRAPLRDKLLVIDKQMQRAWHGHKHNLRKHFVEVGGAGDLTKAKTEPHEEVSQVDWEYLCDSWSTCEYLLLHSNGVWAVWFLKRPPLVAYKCRAKAIQSIFRFCHLVLCWLGRLFAA</sequence>
<evidence type="ECO:0000313" key="2">
    <source>
        <dbReference type="Proteomes" id="UP001152484"/>
    </source>
</evidence>